<dbReference type="PANTHER" id="PTHR30060">
    <property type="entry name" value="INNER MEMBRANE PROTEIN"/>
    <property type="match status" value="1"/>
</dbReference>
<accession>A0A5C6A617</accession>
<organism evidence="3 4">
    <name type="scientific">Stieleria varia</name>
    <dbReference type="NCBI Taxonomy" id="2528005"/>
    <lineage>
        <taxon>Bacteria</taxon>
        <taxon>Pseudomonadati</taxon>
        <taxon>Planctomycetota</taxon>
        <taxon>Planctomycetia</taxon>
        <taxon>Pirellulales</taxon>
        <taxon>Pirellulaceae</taxon>
        <taxon>Stieleria</taxon>
    </lineage>
</organism>
<keyword evidence="2" id="KW-0812">Transmembrane</keyword>
<sequence>MLLANALFASTTQLAGYESLFTLDAALALLTLTIMEIVLGIDNIVFIAIITGRLPEQKRSFARRFGLLLAMGSRILLLLMIGWLITLVEPLFHLSAIAPTEALAEQLRENEEVDVISWKDLIMLGGGLFLLYTAVREIHHKIEGGEDEAELGNLPGDTGGSADGITPVDSPDAKISVGGVLFRIAVMDVIFSLDSVITAVGMANQISIMVAAVIISVGVMIAFANQISDFVQEHPTVKMLALSFLILIGVVLVSEGAGTPISKGYVYFAMMFSLTVEFLNLRMTMKRIRPSRGEGETGSFLTDPEIDDPTAAREPSVDKAN</sequence>
<proteinExistence type="predicted"/>
<feature type="region of interest" description="Disordered" evidence="1">
    <location>
        <begin position="290"/>
        <end position="321"/>
    </location>
</feature>
<dbReference type="Pfam" id="PF03741">
    <property type="entry name" value="TerC"/>
    <property type="match status" value="1"/>
</dbReference>
<comment type="caution">
    <text evidence="3">The sequence shown here is derived from an EMBL/GenBank/DDBJ whole genome shotgun (WGS) entry which is preliminary data.</text>
</comment>
<keyword evidence="4" id="KW-1185">Reference proteome</keyword>
<name>A0A5C6A617_9BACT</name>
<dbReference type="GO" id="GO:0005886">
    <property type="term" value="C:plasma membrane"/>
    <property type="evidence" value="ECO:0007669"/>
    <property type="project" value="TreeGrafter"/>
</dbReference>
<gene>
    <name evidence="3" type="ORF">Pla52n_56110</name>
</gene>
<keyword evidence="2" id="KW-0472">Membrane</keyword>
<feature type="transmembrane region" description="Helical" evidence="2">
    <location>
        <begin position="265"/>
        <end position="283"/>
    </location>
</feature>
<evidence type="ECO:0000256" key="2">
    <source>
        <dbReference type="SAM" id="Phobius"/>
    </source>
</evidence>
<protein>
    <submittedName>
        <fullName evidence="3">Integral membrane protein TerC family protein</fullName>
    </submittedName>
</protein>
<feature type="transmembrane region" description="Helical" evidence="2">
    <location>
        <begin position="206"/>
        <end position="224"/>
    </location>
</feature>
<dbReference type="PANTHER" id="PTHR30060:SF0">
    <property type="entry name" value="COILED-COIL PROTEIN (DUF2040)-RELATED"/>
    <property type="match status" value="1"/>
</dbReference>
<feature type="transmembrane region" description="Helical" evidence="2">
    <location>
        <begin position="25"/>
        <end position="52"/>
    </location>
</feature>
<evidence type="ECO:0000256" key="1">
    <source>
        <dbReference type="SAM" id="MobiDB-lite"/>
    </source>
</evidence>
<dbReference type="OrthoDB" id="9806211at2"/>
<evidence type="ECO:0000313" key="3">
    <source>
        <dbReference type="EMBL" id="TWT93783.1"/>
    </source>
</evidence>
<keyword evidence="2" id="KW-1133">Transmembrane helix</keyword>
<dbReference type="InterPro" id="IPR005496">
    <property type="entry name" value="Integral_membrane_TerC"/>
</dbReference>
<dbReference type="AlphaFoldDB" id="A0A5C6A617"/>
<dbReference type="EMBL" id="SJPN01000008">
    <property type="protein sequence ID" value="TWT93783.1"/>
    <property type="molecule type" value="Genomic_DNA"/>
</dbReference>
<evidence type="ECO:0000313" key="4">
    <source>
        <dbReference type="Proteomes" id="UP000320176"/>
    </source>
</evidence>
<feature type="transmembrane region" description="Helical" evidence="2">
    <location>
        <begin position="64"/>
        <end position="85"/>
    </location>
</feature>
<reference evidence="3 4" key="1">
    <citation type="submission" date="2019-02" db="EMBL/GenBank/DDBJ databases">
        <title>Deep-cultivation of Planctomycetes and their phenomic and genomic characterization uncovers novel biology.</title>
        <authorList>
            <person name="Wiegand S."/>
            <person name="Jogler M."/>
            <person name="Boedeker C."/>
            <person name="Pinto D."/>
            <person name="Vollmers J."/>
            <person name="Rivas-Marin E."/>
            <person name="Kohn T."/>
            <person name="Peeters S.H."/>
            <person name="Heuer A."/>
            <person name="Rast P."/>
            <person name="Oberbeckmann S."/>
            <person name="Bunk B."/>
            <person name="Jeske O."/>
            <person name="Meyerdierks A."/>
            <person name="Storesund J.E."/>
            <person name="Kallscheuer N."/>
            <person name="Luecker S."/>
            <person name="Lage O.M."/>
            <person name="Pohl T."/>
            <person name="Merkel B.J."/>
            <person name="Hornburger P."/>
            <person name="Mueller R.-W."/>
            <person name="Bruemmer F."/>
            <person name="Labrenz M."/>
            <person name="Spormann A.M."/>
            <person name="Op Den Camp H."/>
            <person name="Overmann J."/>
            <person name="Amann R."/>
            <person name="Jetten M.S.M."/>
            <person name="Mascher T."/>
            <person name="Medema M.H."/>
            <person name="Devos D.P."/>
            <person name="Kaster A.-K."/>
            <person name="Ovreas L."/>
            <person name="Rohde M."/>
            <person name="Galperin M.Y."/>
            <person name="Jogler C."/>
        </authorList>
    </citation>
    <scope>NUCLEOTIDE SEQUENCE [LARGE SCALE GENOMIC DNA]</scope>
    <source>
        <strain evidence="3 4">Pla52n</strain>
    </source>
</reference>
<dbReference type="Proteomes" id="UP000320176">
    <property type="component" value="Unassembled WGS sequence"/>
</dbReference>
<feature type="transmembrane region" description="Helical" evidence="2">
    <location>
        <begin position="236"/>
        <end position="253"/>
    </location>
</feature>